<organism evidence="1 2">
    <name type="scientific">Panagrolaimus sp. ES5</name>
    <dbReference type="NCBI Taxonomy" id="591445"/>
    <lineage>
        <taxon>Eukaryota</taxon>
        <taxon>Metazoa</taxon>
        <taxon>Ecdysozoa</taxon>
        <taxon>Nematoda</taxon>
        <taxon>Chromadorea</taxon>
        <taxon>Rhabditida</taxon>
        <taxon>Tylenchina</taxon>
        <taxon>Panagrolaimomorpha</taxon>
        <taxon>Panagrolaimoidea</taxon>
        <taxon>Panagrolaimidae</taxon>
        <taxon>Panagrolaimus</taxon>
    </lineage>
</organism>
<protein>
    <submittedName>
        <fullName evidence="2">BTB domain-containing protein</fullName>
    </submittedName>
</protein>
<reference evidence="2" key="1">
    <citation type="submission" date="2022-11" db="UniProtKB">
        <authorList>
            <consortium name="WormBaseParasite"/>
        </authorList>
    </citation>
    <scope>IDENTIFICATION</scope>
</reference>
<proteinExistence type="predicted"/>
<evidence type="ECO:0000313" key="1">
    <source>
        <dbReference type="Proteomes" id="UP000887579"/>
    </source>
</evidence>
<dbReference type="Proteomes" id="UP000887579">
    <property type="component" value="Unplaced"/>
</dbReference>
<dbReference type="WBParaSite" id="ES5_v2.g11070.t1">
    <property type="protein sequence ID" value="ES5_v2.g11070.t1"/>
    <property type="gene ID" value="ES5_v2.g11070"/>
</dbReference>
<name>A0AC34F2E2_9BILA</name>
<sequence length="326" mass="37479">MNAIENAFEEKYNFSMKWIISREKIEEVQNGIYKKSDTFKAALPGVTFAIWIYPNGVGNASKDQVNAYLEVNHGMLEAVQCDFKFEIKSAEFTKIMENNFTKSSSTWGGKITSYEDFFNPQKKFFINDKVVIELEGQMQGSGFKMMVDKRLPILQLMAERDDMDVTVLVGDQKIKAHKDILAKISPVFNKMFKDATNEKNKIKIHEFSHEIVKIAIDFCYSKDIGDQITVSNKNQLLAFSDKFQIENLKNTVEAAFVQKICDETVANFSTLSITYHAEKLRECCICFLMLKKPAEILDIKNWDKIDKEICQEIIHRALTFVSTQCV</sequence>
<evidence type="ECO:0000313" key="2">
    <source>
        <dbReference type="WBParaSite" id="ES5_v2.g11070.t1"/>
    </source>
</evidence>
<accession>A0AC34F2E2</accession>